<dbReference type="Proteomes" id="UP000788426">
    <property type="component" value="Unassembled WGS sequence"/>
</dbReference>
<feature type="domain" description="SusD-like N-terminal" evidence="6">
    <location>
        <begin position="75"/>
        <end position="231"/>
    </location>
</feature>
<accession>A0ABS6YCE3</accession>
<dbReference type="InterPro" id="IPR012944">
    <property type="entry name" value="SusD_RagB_dom"/>
</dbReference>
<keyword evidence="8" id="KW-1185">Reference proteome</keyword>
<evidence type="ECO:0000259" key="6">
    <source>
        <dbReference type="Pfam" id="PF14322"/>
    </source>
</evidence>
<keyword evidence="3" id="KW-0472">Membrane</keyword>
<dbReference type="Pfam" id="PF14322">
    <property type="entry name" value="SusD-like_3"/>
    <property type="match status" value="1"/>
</dbReference>
<gene>
    <name evidence="7" type="ORF">KZO38_05610</name>
</gene>
<keyword evidence="2" id="KW-0732">Signal</keyword>
<reference evidence="7 8" key="1">
    <citation type="submission" date="2021-07" db="EMBL/GenBank/DDBJ databases">
        <title>Genomic diversity and antimicrobial resistance of Prevotella spp. isolated from chronic lung disease airways.</title>
        <authorList>
            <person name="Webb K.A."/>
            <person name="Olagoke O.S."/>
            <person name="Baird T."/>
            <person name="Neill J."/>
            <person name="Pham A."/>
            <person name="Wells T.J."/>
            <person name="Ramsay K.A."/>
            <person name="Bell S.C."/>
            <person name="Sarovich D.S."/>
            <person name="Price E.P."/>
        </authorList>
    </citation>
    <scope>NUCLEOTIDE SEQUENCE [LARGE SCALE GENOMIC DNA]</scope>
    <source>
        <strain evidence="7 8">SCHI0011.S.12</strain>
    </source>
</reference>
<organism evidence="7 8">
    <name type="scientific">Hoylesella nanceiensis</name>
    <dbReference type="NCBI Taxonomy" id="425941"/>
    <lineage>
        <taxon>Bacteria</taxon>
        <taxon>Pseudomonadati</taxon>
        <taxon>Bacteroidota</taxon>
        <taxon>Bacteroidia</taxon>
        <taxon>Bacteroidales</taxon>
        <taxon>Prevotellaceae</taxon>
        <taxon>Hoylesella</taxon>
    </lineage>
</organism>
<comment type="subcellular location">
    <subcellularLocation>
        <location evidence="1">Cell outer membrane</location>
    </subcellularLocation>
</comment>
<evidence type="ECO:0000256" key="4">
    <source>
        <dbReference type="ARBA" id="ARBA00023237"/>
    </source>
</evidence>
<sequence>MKRTLFHLSIIIFCIEITACNFVDIDTPGVINHKKMFQNEQGFNEVLTGVYALIASNKLYGKELSYGFIDEIAQLYYNDHEPNETPLTRTYDLQYRNNAVQTRINSIWENAYTAISALNSMITEARNRNSPYIKHLEGEALILRAMLHFDLLRLFAPHISKPNALAIPYVKTFSIEPQARLSVGETYQNIIADLQEGERILATDTNTINRSPRFLYVNHDVAMSLLARVFLWGGNKSEALIWAQKVVASNYQLAKEEAILQLFMGYNARSECIFALHTPKMYLDVRNTCYPARSTSTFNMVRNNYKTIFKTNTFTISNNDYRFQAYFTLTNWGHPVVTLTKLYDKNYDETSQWMEGRIPCINLIRLPEIYYIIAEASYDTDRQKSIDALNTVITSRGLHPLSINDIASYTTFKNILINEITKEFWGEGQIFFTHKRLNMPLEGLHGKIHPANNNTFVLPLPNSEQPIS</sequence>
<dbReference type="InterPro" id="IPR033985">
    <property type="entry name" value="SusD-like_N"/>
</dbReference>
<protein>
    <submittedName>
        <fullName evidence="7">RagB/SusD family nutrient uptake outer membrane protein</fullName>
    </submittedName>
</protein>
<dbReference type="Pfam" id="PF07980">
    <property type="entry name" value="SusD_RagB"/>
    <property type="match status" value="1"/>
</dbReference>
<evidence type="ECO:0000313" key="7">
    <source>
        <dbReference type="EMBL" id="MBW4769236.1"/>
    </source>
</evidence>
<evidence type="ECO:0000256" key="1">
    <source>
        <dbReference type="ARBA" id="ARBA00004442"/>
    </source>
</evidence>
<evidence type="ECO:0000256" key="3">
    <source>
        <dbReference type="ARBA" id="ARBA00023136"/>
    </source>
</evidence>
<name>A0ABS6YCE3_9BACT</name>
<evidence type="ECO:0000259" key="5">
    <source>
        <dbReference type="Pfam" id="PF07980"/>
    </source>
</evidence>
<evidence type="ECO:0000313" key="8">
    <source>
        <dbReference type="Proteomes" id="UP000788426"/>
    </source>
</evidence>
<dbReference type="EMBL" id="JAHXCT010000003">
    <property type="protein sequence ID" value="MBW4769236.1"/>
    <property type="molecule type" value="Genomic_DNA"/>
</dbReference>
<keyword evidence="4" id="KW-0998">Cell outer membrane</keyword>
<proteinExistence type="predicted"/>
<evidence type="ECO:0000256" key="2">
    <source>
        <dbReference type="ARBA" id="ARBA00022729"/>
    </source>
</evidence>
<comment type="caution">
    <text evidence="7">The sequence shown here is derived from an EMBL/GenBank/DDBJ whole genome shotgun (WGS) entry which is preliminary data.</text>
</comment>
<feature type="domain" description="RagB/SusD" evidence="5">
    <location>
        <begin position="337"/>
        <end position="454"/>
    </location>
</feature>